<dbReference type="RefSeq" id="WP_235837720.1">
    <property type="nucleotide sequence ID" value="NZ_FNLO01000001.1"/>
</dbReference>
<keyword evidence="2" id="KW-1185">Reference proteome</keyword>
<accession>A0A1H2PJH5</accession>
<gene>
    <name evidence="1" type="ORF">SAMN05216551_10136</name>
</gene>
<evidence type="ECO:0000313" key="1">
    <source>
        <dbReference type="EMBL" id="SDV46055.1"/>
    </source>
</evidence>
<proteinExistence type="predicted"/>
<reference evidence="2" key="1">
    <citation type="submission" date="2016-09" db="EMBL/GenBank/DDBJ databases">
        <authorList>
            <person name="Varghese N."/>
            <person name="Submissions S."/>
        </authorList>
    </citation>
    <scope>NUCLEOTIDE SEQUENCE [LARGE SCALE GENOMIC DNA]</scope>
    <source>
        <strain evidence="2">JS23</strain>
    </source>
</reference>
<evidence type="ECO:0008006" key="3">
    <source>
        <dbReference type="Google" id="ProtNLM"/>
    </source>
</evidence>
<sequence>MVAASSPLFDFAPFVERRDELLPLIRDFASHTAFRSAVVEELELDEDFYRRPLRPEDLDFLQFRKPVRAETVSRLPMLASQRLLMCINEVGVARMPRAGSPAELAAAFEASDAFYGERNQVMGARIRPFLENYAFTFLGEQGDNFSDATRQVEGLRALFEEERRFWCDMFALLQRNDYLMEGLRFALIQRWSLAPSRRVAVARAEAAGYFDALAPELRPSVSDRLQDGLLSRVAAALDLGRRQHSYWQFYLPTSLAKANLLYALGTRPDRAFALIGAAFAAEAEMLAFITALGEACPHLVTGFAGGAGAMLGQSVSAGDPFASLLARFSDALAALDAQYGALPLVRLGQGLGAATLLAARARWDMGEQLRWLSAIERYCAFAKQVEGRIDAECPDIDRETFVEPREMCSTTHVHNDHRLVVIESGDMIFWGNVGMQLKMKQGDSVLIPDGRLHGSTVVSAECTYHQPIIPDDWIAELTGAAGGGDTARVATAVPQVPSVPLVP</sequence>
<protein>
    <recommendedName>
        <fullName evidence="3">Peptide synthetase</fullName>
    </recommendedName>
</protein>
<evidence type="ECO:0000313" key="2">
    <source>
        <dbReference type="Proteomes" id="UP000243719"/>
    </source>
</evidence>
<name>A0A1H2PJH5_9BURK</name>
<dbReference type="STRING" id="1770053.SAMN05216551_10136"/>
<dbReference type="AlphaFoldDB" id="A0A1H2PJH5"/>
<dbReference type="Proteomes" id="UP000243719">
    <property type="component" value="Unassembled WGS sequence"/>
</dbReference>
<organism evidence="1 2">
    <name type="scientific">Chitinasiproducens palmae</name>
    <dbReference type="NCBI Taxonomy" id="1770053"/>
    <lineage>
        <taxon>Bacteria</taxon>
        <taxon>Pseudomonadati</taxon>
        <taxon>Pseudomonadota</taxon>
        <taxon>Betaproteobacteria</taxon>
        <taxon>Burkholderiales</taxon>
        <taxon>Burkholderiaceae</taxon>
        <taxon>Chitinasiproducens</taxon>
    </lineage>
</organism>
<dbReference type="EMBL" id="FNLO01000001">
    <property type="protein sequence ID" value="SDV46055.1"/>
    <property type="molecule type" value="Genomic_DNA"/>
</dbReference>